<dbReference type="OrthoDB" id="5877502at2759"/>
<name>A0A8B9KBZ0_ASTMX</name>
<dbReference type="PROSITE" id="PS00028">
    <property type="entry name" value="ZINC_FINGER_C2H2_1"/>
    <property type="match status" value="1"/>
</dbReference>
<evidence type="ECO:0000259" key="2">
    <source>
        <dbReference type="PROSITE" id="PS00028"/>
    </source>
</evidence>
<protein>
    <submittedName>
        <fullName evidence="3">Uncharacterized LOC103025163</fullName>
    </submittedName>
</protein>
<feature type="compositionally biased region" description="Basic and acidic residues" evidence="1">
    <location>
        <begin position="760"/>
        <end position="791"/>
    </location>
</feature>
<proteinExistence type="predicted"/>
<feature type="region of interest" description="Disordered" evidence="1">
    <location>
        <begin position="751"/>
        <end position="830"/>
    </location>
</feature>
<feature type="domain" description="C2H2-type" evidence="2">
    <location>
        <begin position="19"/>
        <end position="41"/>
    </location>
</feature>
<reference evidence="3" key="1">
    <citation type="submission" date="2025-08" db="UniProtKB">
        <authorList>
            <consortium name="Ensembl"/>
        </authorList>
    </citation>
    <scope>IDENTIFICATION</scope>
</reference>
<dbReference type="InterPro" id="IPR013087">
    <property type="entry name" value="Znf_C2H2_type"/>
</dbReference>
<feature type="region of interest" description="Disordered" evidence="1">
    <location>
        <begin position="581"/>
        <end position="652"/>
    </location>
</feature>
<dbReference type="Ensembl" id="ENSAMXT00005036088.1">
    <property type="protein sequence ID" value="ENSAMXP00005033027.1"/>
    <property type="gene ID" value="ENSAMXG00005016035.1"/>
</dbReference>
<feature type="compositionally biased region" description="Basic and acidic residues" evidence="1">
    <location>
        <begin position="639"/>
        <end position="648"/>
    </location>
</feature>
<feature type="compositionally biased region" description="Basic and acidic residues" evidence="1">
    <location>
        <begin position="594"/>
        <end position="623"/>
    </location>
</feature>
<dbReference type="OMA" id="HGEPRHS"/>
<evidence type="ECO:0000256" key="1">
    <source>
        <dbReference type="SAM" id="MobiDB-lite"/>
    </source>
</evidence>
<dbReference type="Proteomes" id="UP000694621">
    <property type="component" value="Unplaced"/>
</dbReference>
<dbReference type="KEGG" id="amex:103025163"/>
<feature type="region of interest" description="Disordered" evidence="1">
    <location>
        <begin position="185"/>
        <end position="252"/>
    </location>
</feature>
<evidence type="ECO:0000313" key="3">
    <source>
        <dbReference type="Ensembl" id="ENSAMXP00005033027.1"/>
    </source>
</evidence>
<dbReference type="GeneID" id="103025163"/>
<dbReference type="AlphaFoldDB" id="A0A8B9KBZ0"/>
<evidence type="ECO:0000313" key="4">
    <source>
        <dbReference type="Proteomes" id="UP000694621"/>
    </source>
</evidence>
<accession>A0A8B9KBZ0</accession>
<organism evidence="3 4">
    <name type="scientific">Astyanax mexicanus</name>
    <name type="common">Blind cave fish</name>
    <name type="synonym">Astyanax fasciatus mexicanus</name>
    <dbReference type="NCBI Taxonomy" id="7994"/>
    <lineage>
        <taxon>Eukaryota</taxon>
        <taxon>Metazoa</taxon>
        <taxon>Chordata</taxon>
        <taxon>Craniata</taxon>
        <taxon>Vertebrata</taxon>
        <taxon>Euteleostomi</taxon>
        <taxon>Actinopterygii</taxon>
        <taxon>Neopterygii</taxon>
        <taxon>Teleostei</taxon>
        <taxon>Ostariophysi</taxon>
        <taxon>Characiformes</taxon>
        <taxon>Characoidei</taxon>
        <taxon>Acestrorhamphidae</taxon>
        <taxon>Acestrorhamphinae</taxon>
        <taxon>Astyanax</taxon>
    </lineage>
</organism>
<feature type="compositionally biased region" description="Pro residues" evidence="1">
    <location>
        <begin position="819"/>
        <end position="828"/>
    </location>
</feature>
<sequence>MAALLTGVKDDERDDTMECLTCHKQIQGKTHYKIHLTTPQHLKREEANSINDLGPPPWQLPEWTDILQYLDYLKLDEPIIGLDSLVQQEDTFVDGRCYLNYKCKMCNVDGIMCSMVSHIVSRKHRHRYLQLKRPDLLTQSNGMGQKQPGLVARAKAAIVEKQDGWGTPSAIKEPKEKFRPVTRSMLKQAKQAGPKPTQGSHSHAYEASSYGQDWRGQAHLTTDGYRQPDFPNNVFGKPSQFHGNDQNDRPRGDAALWQAYPNTDRPENAYYQDGRPRPYQNEGYKEKLPYLEGDGSVRSFVEGDGSGRHHLDKAIPGSSYRNEHQDQYYPEMDPRRGWNSSGVVQQDLYHGGVPRSRFADTDRSGPAQHPEEMVGQVRGQMYASRDGRGHSMEEMQRPGRSFQNMEKGTDYLQTMIREARAGTYEMQEYAKRGGMGDYAQEHVPHKKKRESRFSDATPKEVELAQRRFKEGTFPPMNQSRGPVQVFEERRALDSMHTAVNSENVLDVLDGVQIDTAEEANFLKQKLCDVLKQFHANKSQRSEVSPSDREYRSDVWMDQRRNVQEIRESARYDRDLRNLTNDSTGVKETWPWPEKNTRDVQDPRYVEDQRPDTRYENRSTDFQESRPCADSQSDFPQARRFKDNPRDFQRGGQFGENRMAFQQERGLYDNSRDVQQAGHFEDHFSAYRQASSFKESSRAGHVEEDPRIFQSMRHTGGTEENRSYEQQFEGAVLGRHGDRDFRRVDAQHEFEWGAQRNRSTGRSDEFKDYHPDAERKAYQDGHWKTRSLREDQAYGENQAHMPHYHVDPSTELYDPFHPSSSPPPAPPPSSLEKLASTLLELVSRN</sequence>
<gene>
    <name evidence="3" type="primary">si:ch211-13c6.2</name>
</gene>